<evidence type="ECO:0000313" key="2">
    <source>
        <dbReference type="EMBL" id="KKL87267.1"/>
    </source>
</evidence>
<feature type="region of interest" description="Disordered" evidence="1">
    <location>
        <begin position="20"/>
        <end position="57"/>
    </location>
</feature>
<proteinExistence type="predicted"/>
<reference evidence="2" key="1">
    <citation type="journal article" date="2015" name="Nature">
        <title>Complex archaea that bridge the gap between prokaryotes and eukaryotes.</title>
        <authorList>
            <person name="Spang A."/>
            <person name="Saw J.H."/>
            <person name="Jorgensen S.L."/>
            <person name="Zaremba-Niedzwiedzka K."/>
            <person name="Martijn J."/>
            <person name="Lind A.E."/>
            <person name="van Eijk R."/>
            <person name="Schleper C."/>
            <person name="Guy L."/>
            <person name="Ettema T.J."/>
        </authorList>
    </citation>
    <scope>NUCLEOTIDE SEQUENCE</scope>
</reference>
<dbReference type="AlphaFoldDB" id="A0A0F9IJ36"/>
<dbReference type="EMBL" id="LAZR01020880">
    <property type="protein sequence ID" value="KKL87267.1"/>
    <property type="molecule type" value="Genomic_DNA"/>
</dbReference>
<name>A0A0F9IJ36_9ZZZZ</name>
<evidence type="ECO:0000256" key="1">
    <source>
        <dbReference type="SAM" id="MobiDB-lite"/>
    </source>
</evidence>
<sequence length="57" mass="6282">MKGMHYGKGMDYGKKGMSYGSSMSNTKSSSNKQVKAGKGTIRTPFSRAIIRDIGHRR</sequence>
<gene>
    <name evidence="2" type="ORF">LCGC14_1936430</name>
</gene>
<feature type="compositionally biased region" description="Low complexity" evidence="1">
    <location>
        <begin position="20"/>
        <end position="30"/>
    </location>
</feature>
<accession>A0A0F9IJ36</accession>
<protein>
    <submittedName>
        <fullName evidence="2">Uncharacterized protein</fullName>
    </submittedName>
</protein>
<organism evidence="2">
    <name type="scientific">marine sediment metagenome</name>
    <dbReference type="NCBI Taxonomy" id="412755"/>
    <lineage>
        <taxon>unclassified sequences</taxon>
        <taxon>metagenomes</taxon>
        <taxon>ecological metagenomes</taxon>
    </lineage>
</organism>
<comment type="caution">
    <text evidence="2">The sequence shown here is derived from an EMBL/GenBank/DDBJ whole genome shotgun (WGS) entry which is preliminary data.</text>
</comment>